<dbReference type="Gene3D" id="1.10.10.10">
    <property type="entry name" value="Winged helix-like DNA-binding domain superfamily/Winged helix DNA-binding domain"/>
    <property type="match status" value="1"/>
</dbReference>
<keyword evidence="1" id="KW-0805">Transcription regulation</keyword>
<dbReference type="InterPro" id="IPR036390">
    <property type="entry name" value="WH_DNA-bd_sf"/>
</dbReference>
<accession>A0A5C8P5X2</accession>
<protein>
    <submittedName>
        <fullName evidence="6">GntR family transcriptional regulator</fullName>
    </submittedName>
</protein>
<dbReference type="SMART" id="SM00345">
    <property type="entry name" value="HTH_GNTR"/>
    <property type="match status" value="1"/>
</dbReference>
<proteinExistence type="predicted"/>
<evidence type="ECO:0000256" key="3">
    <source>
        <dbReference type="ARBA" id="ARBA00023163"/>
    </source>
</evidence>
<keyword evidence="3" id="KW-0804">Transcription</keyword>
<dbReference type="InterPro" id="IPR011711">
    <property type="entry name" value="GntR_C"/>
</dbReference>
<sequence length="269" mass="29476">MSTLSGNNPGHNAGQASAPRRSRVAVPQIYSDLRSQIVSIALKPGAWLSEARIAEHYGVSRTPVREAFKRLAEDGFLDVVPQVGTYVARIDMQAVRDAHFVRETLECRIVELAAERIDDAQRAELVRNLRELELAQRGGDREAHFRADESMHAMLARFAGHAYAWDVIQEAKAQLDRIRHLGLTRPGRPRETVLEHRAIAERVIAGDAKGAAEAMRAHLGTVMDVLGAIAEKHADYFDDSGRPGEGLPAGHSSREAVAARDEARAGGED</sequence>
<evidence type="ECO:0000256" key="1">
    <source>
        <dbReference type="ARBA" id="ARBA00023015"/>
    </source>
</evidence>
<evidence type="ECO:0000313" key="7">
    <source>
        <dbReference type="Proteomes" id="UP000321548"/>
    </source>
</evidence>
<organism evidence="6 7">
    <name type="scientific">Zeimonas arvi</name>
    <dbReference type="NCBI Taxonomy" id="2498847"/>
    <lineage>
        <taxon>Bacteria</taxon>
        <taxon>Pseudomonadati</taxon>
        <taxon>Pseudomonadota</taxon>
        <taxon>Betaproteobacteria</taxon>
        <taxon>Burkholderiales</taxon>
        <taxon>Burkholderiaceae</taxon>
        <taxon>Zeimonas</taxon>
    </lineage>
</organism>
<dbReference type="PANTHER" id="PTHR43537">
    <property type="entry name" value="TRANSCRIPTIONAL REGULATOR, GNTR FAMILY"/>
    <property type="match status" value="1"/>
</dbReference>
<evidence type="ECO:0000256" key="4">
    <source>
        <dbReference type="SAM" id="MobiDB-lite"/>
    </source>
</evidence>
<dbReference type="AlphaFoldDB" id="A0A5C8P5X2"/>
<feature type="region of interest" description="Disordered" evidence="4">
    <location>
        <begin position="237"/>
        <end position="269"/>
    </location>
</feature>
<keyword evidence="7" id="KW-1185">Reference proteome</keyword>
<dbReference type="Proteomes" id="UP000321548">
    <property type="component" value="Unassembled WGS sequence"/>
</dbReference>
<feature type="compositionally biased region" description="Polar residues" evidence="4">
    <location>
        <begin position="1"/>
        <end position="10"/>
    </location>
</feature>
<dbReference type="SUPFAM" id="SSF46785">
    <property type="entry name" value="Winged helix' DNA-binding domain"/>
    <property type="match status" value="1"/>
</dbReference>
<evidence type="ECO:0000313" key="6">
    <source>
        <dbReference type="EMBL" id="TXL68829.1"/>
    </source>
</evidence>
<dbReference type="GO" id="GO:0003700">
    <property type="term" value="F:DNA-binding transcription factor activity"/>
    <property type="evidence" value="ECO:0007669"/>
    <property type="project" value="InterPro"/>
</dbReference>
<dbReference type="InterPro" id="IPR036388">
    <property type="entry name" value="WH-like_DNA-bd_sf"/>
</dbReference>
<name>A0A5C8P5X2_9BURK</name>
<dbReference type="CDD" id="cd07377">
    <property type="entry name" value="WHTH_GntR"/>
    <property type="match status" value="1"/>
</dbReference>
<evidence type="ECO:0000259" key="5">
    <source>
        <dbReference type="PROSITE" id="PS50949"/>
    </source>
</evidence>
<dbReference type="GO" id="GO:0003677">
    <property type="term" value="F:DNA binding"/>
    <property type="evidence" value="ECO:0007669"/>
    <property type="project" value="UniProtKB-KW"/>
</dbReference>
<dbReference type="OrthoDB" id="9788098at2"/>
<dbReference type="PRINTS" id="PR00035">
    <property type="entry name" value="HTHGNTR"/>
</dbReference>
<dbReference type="SMART" id="SM00895">
    <property type="entry name" value="FCD"/>
    <property type="match status" value="1"/>
</dbReference>
<dbReference type="SUPFAM" id="SSF48008">
    <property type="entry name" value="GntR ligand-binding domain-like"/>
    <property type="match status" value="1"/>
</dbReference>
<gene>
    <name evidence="6" type="ORF">FHP08_03875</name>
</gene>
<dbReference type="EMBL" id="VDUY01000001">
    <property type="protein sequence ID" value="TXL68829.1"/>
    <property type="molecule type" value="Genomic_DNA"/>
</dbReference>
<reference evidence="6 7" key="1">
    <citation type="submission" date="2019-06" db="EMBL/GenBank/DDBJ databases">
        <title>Quisquiliibacterium sp. nov., isolated from a maize field.</title>
        <authorList>
            <person name="Lin S.-Y."/>
            <person name="Tsai C.-F."/>
            <person name="Young C.-C."/>
        </authorList>
    </citation>
    <scope>NUCLEOTIDE SEQUENCE [LARGE SCALE GENOMIC DNA]</scope>
    <source>
        <strain evidence="6 7">CC-CFT501</strain>
    </source>
</reference>
<dbReference type="Pfam" id="PF07729">
    <property type="entry name" value="FCD"/>
    <property type="match status" value="1"/>
</dbReference>
<dbReference type="InterPro" id="IPR008920">
    <property type="entry name" value="TF_FadR/GntR_C"/>
</dbReference>
<evidence type="ECO:0000256" key="2">
    <source>
        <dbReference type="ARBA" id="ARBA00023125"/>
    </source>
</evidence>
<dbReference type="RefSeq" id="WP_147702965.1">
    <property type="nucleotide sequence ID" value="NZ_VDUY01000001.1"/>
</dbReference>
<dbReference type="PANTHER" id="PTHR43537:SF45">
    <property type="entry name" value="GNTR FAMILY REGULATORY PROTEIN"/>
    <property type="match status" value="1"/>
</dbReference>
<feature type="domain" description="HTH gntR-type" evidence="5">
    <location>
        <begin position="23"/>
        <end position="90"/>
    </location>
</feature>
<keyword evidence="2" id="KW-0238">DNA-binding</keyword>
<feature type="compositionally biased region" description="Basic and acidic residues" evidence="4">
    <location>
        <begin position="252"/>
        <end position="269"/>
    </location>
</feature>
<comment type="caution">
    <text evidence="6">The sequence shown here is derived from an EMBL/GenBank/DDBJ whole genome shotgun (WGS) entry which is preliminary data.</text>
</comment>
<dbReference type="InterPro" id="IPR000524">
    <property type="entry name" value="Tscrpt_reg_HTH_GntR"/>
</dbReference>
<feature type="region of interest" description="Disordered" evidence="4">
    <location>
        <begin position="1"/>
        <end position="20"/>
    </location>
</feature>
<dbReference type="Pfam" id="PF00392">
    <property type="entry name" value="GntR"/>
    <property type="match status" value="1"/>
</dbReference>
<dbReference type="Gene3D" id="1.20.120.530">
    <property type="entry name" value="GntR ligand-binding domain-like"/>
    <property type="match status" value="1"/>
</dbReference>
<dbReference type="PROSITE" id="PS50949">
    <property type="entry name" value="HTH_GNTR"/>
    <property type="match status" value="1"/>
</dbReference>